<reference evidence="1" key="1">
    <citation type="journal article" date="2014" name="Front. Microbiol.">
        <title>High frequency of phylogenetically diverse reductive dehalogenase-homologous genes in deep subseafloor sedimentary metagenomes.</title>
        <authorList>
            <person name="Kawai M."/>
            <person name="Futagami T."/>
            <person name="Toyoda A."/>
            <person name="Takaki Y."/>
            <person name="Nishi S."/>
            <person name="Hori S."/>
            <person name="Arai W."/>
            <person name="Tsubouchi T."/>
            <person name="Morono Y."/>
            <person name="Uchiyama I."/>
            <person name="Ito T."/>
            <person name="Fujiyama A."/>
            <person name="Inagaki F."/>
            <person name="Takami H."/>
        </authorList>
    </citation>
    <scope>NUCLEOTIDE SEQUENCE</scope>
    <source>
        <strain evidence="1">Expedition CK06-06</strain>
    </source>
</reference>
<sequence>MKCVNCGFEQDGWIKITNECELMLKMTTTKDSLAYIILEHNKEEIGTFTFDDVRPFSYHARSYPFSTDETYKVLLIKRKGYHTYFEVYKKMED</sequence>
<accession>X0W3J5</accession>
<name>X0W3J5_9ZZZZ</name>
<evidence type="ECO:0000313" key="1">
    <source>
        <dbReference type="EMBL" id="GAG19193.1"/>
    </source>
</evidence>
<protein>
    <submittedName>
        <fullName evidence="1">Uncharacterized protein</fullName>
    </submittedName>
</protein>
<comment type="caution">
    <text evidence="1">The sequence shown here is derived from an EMBL/GenBank/DDBJ whole genome shotgun (WGS) entry which is preliminary data.</text>
</comment>
<dbReference type="EMBL" id="BARS01030212">
    <property type="protein sequence ID" value="GAG19193.1"/>
    <property type="molecule type" value="Genomic_DNA"/>
</dbReference>
<dbReference type="AlphaFoldDB" id="X0W3J5"/>
<organism evidence="1">
    <name type="scientific">marine sediment metagenome</name>
    <dbReference type="NCBI Taxonomy" id="412755"/>
    <lineage>
        <taxon>unclassified sequences</taxon>
        <taxon>metagenomes</taxon>
        <taxon>ecological metagenomes</taxon>
    </lineage>
</organism>
<proteinExistence type="predicted"/>
<gene>
    <name evidence="1" type="ORF">S01H1_47136</name>
</gene>